<gene>
    <name evidence="4" type="ORF">DES49_1079</name>
</gene>
<dbReference type="AlphaFoldDB" id="A0A4R7JYI7"/>
<dbReference type="PANTHER" id="PTHR38772:SF1">
    <property type="entry name" value="NUCLEOID-ASSOCIATED PROTEIN YEJK"/>
    <property type="match status" value="1"/>
</dbReference>
<dbReference type="GO" id="GO:0043590">
    <property type="term" value="C:bacterial nucleoid"/>
    <property type="evidence" value="ECO:0007669"/>
    <property type="project" value="TreeGrafter"/>
</dbReference>
<proteinExistence type="inferred from homology"/>
<sequence>MAIQQLRLLQATDHGGGQSVKTRAGEVLADPGGDYEALHRQLKQRFNARPGKEYGRFSEDIGSHPFQGWLADYLDGRQDFQAFSDRVLSQWQDEIGRAEAEIDSPLVLVHESLADGEVIYLFALEMDPIFQLDSALELHPAHSISLTRLNLAARIEIHDWRGDHGSANYLTLLQGRGTGERGRCFARLVGFQREVDVGQETRTFLEAVESYASQSEPEEAQKVRNRAYEFCNEQEALGEPVPLSALSGYIDDTEPERFANHVAQEQALPPDSVLHPDRRKLRKLVRISGKGNGLSLSFSSDLVNQAVHYDRDRDALVITQVPRSLKEQLQSYLDQGE</sequence>
<dbReference type="GO" id="GO:0003727">
    <property type="term" value="F:single-stranded RNA binding"/>
    <property type="evidence" value="ECO:0007669"/>
    <property type="project" value="TreeGrafter"/>
</dbReference>
<comment type="caution">
    <text evidence="4">The sequence shown here is derived from an EMBL/GenBank/DDBJ whole genome shotgun (WGS) entry which is preliminary data.</text>
</comment>
<evidence type="ECO:0000313" key="5">
    <source>
        <dbReference type="Proteomes" id="UP000295830"/>
    </source>
</evidence>
<dbReference type="OrthoDB" id="9131762at2"/>
<keyword evidence="5" id="KW-1185">Reference proteome</keyword>
<evidence type="ECO:0000313" key="4">
    <source>
        <dbReference type="EMBL" id="TDT43265.1"/>
    </source>
</evidence>
<dbReference type="GO" id="GO:0003690">
    <property type="term" value="F:double-stranded DNA binding"/>
    <property type="evidence" value="ECO:0007669"/>
    <property type="project" value="TreeGrafter"/>
</dbReference>
<dbReference type="PANTHER" id="PTHR38772">
    <property type="match status" value="1"/>
</dbReference>
<dbReference type="Proteomes" id="UP000295830">
    <property type="component" value="Unassembled WGS sequence"/>
</dbReference>
<evidence type="ECO:0000256" key="2">
    <source>
        <dbReference type="ARBA" id="ARBA00009035"/>
    </source>
</evidence>
<dbReference type="EMBL" id="SOAX01000002">
    <property type="protein sequence ID" value="TDT43265.1"/>
    <property type="molecule type" value="Genomic_DNA"/>
</dbReference>
<name>A0A4R7JYI7_9GAMM</name>
<dbReference type="Pfam" id="PF04245">
    <property type="entry name" value="NA37"/>
    <property type="match status" value="1"/>
</dbReference>
<comment type="similarity">
    <text evidence="2">Belongs to the YejK family.</text>
</comment>
<accession>A0A4R7JYI7</accession>
<keyword evidence="3" id="KW-0963">Cytoplasm</keyword>
<reference evidence="4 5" key="1">
    <citation type="submission" date="2019-03" db="EMBL/GenBank/DDBJ databases">
        <title>Genomic Encyclopedia of Type Strains, Phase IV (KMG-IV): sequencing the most valuable type-strain genomes for metagenomic binning, comparative biology and taxonomic classification.</title>
        <authorList>
            <person name="Goeker M."/>
        </authorList>
    </citation>
    <scope>NUCLEOTIDE SEQUENCE [LARGE SCALE GENOMIC DNA]</scope>
    <source>
        <strain evidence="4 5">DSM 15505</strain>
    </source>
</reference>
<dbReference type="RefSeq" id="WP_133735344.1">
    <property type="nucleotide sequence ID" value="NZ_SOAX01000002.1"/>
</dbReference>
<organism evidence="4 5">
    <name type="scientific">Halospina denitrificans</name>
    <dbReference type="NCBI Taxonomy" id="332522"/>
    <lineage>
        <taxon>Bacteria</taxon>
        <taxon>Pseudomonadati</taxon>
        <taxon>Pseudomonadota</taxon>
        <taxon>Gammaproteobacteria</taxon>
        <taxon>Halospina</taxon>
    </lineage>
</organism>
<protein>
    <submittedName>
        <fullName evidence="4">Nucleoid-associated protein</fullName>
    </submittedName>
</protein>
<evidence type="ECO:0000256" key="1">
    <source>
        <dbReference type="ARBA" id="ARBA00004453"/>
    </source>
</evidence>
<dbReference type="InterPro" id="IPR007358">
    <property type="entry name" value="Nucleoid_associated_NdpA"/>
</dbReference>
<evidence type="ECO:0000256" key="3">
    <source>
        <dbReference type="ARBA" id="ARBA00022490"/>
    </source>
</evidence>
<comment type="subcellular location">
    <subcellularLocation>
        <location evidence="1">Cytoplasm</location>
        <location evidence="1">Nucleoid</location>
    </subcellularLocation>
</comment>